<reference evidence="2 3" key="1">
    <citation type="submission" date="2018-11" db="EMBL/GenBank/DDBJ databases">
        <title>Sequencing the genomes of 1000 actinobacteria strains.</title>
        <authorList>
            <person name="Klenk H.-P."/>
        </authorList>
    </citation>
    <scope>NUCLEOTIDE SEQUENCE [LARGE SCALE GENOMIC DNA]</scope>
    <source>
        <strain evidence="2 3">DSM 44231</strain>
    </source>
</reference>
<feature type="domain" description="Putative endonuclease Z1" evidence="1">
    <location>
        <begin position="486"/>
        <end position="721"/>
    </location>
</feature>
<dbReference type="Pfam" id="PF10593">
    <property type="entry name" value="Z1"/>
    <property type="match status" value="1"/>
</dbReference>
<evidence type="ECO:0000259" key="1">
    <source>
        <dbReference type="Pfam" id="PF10593"/>
    </source>
</evidence>
<dbReference type="RefSeq" id="WP_123746239.1">
    <property type="nucleotide sequence ID" value="NZ_RJKM01000001.1"/>
</dbReference>
<organism evidence="2 3">
    <name type="scientific">Saccharothrix texasensis</name>
    <dbReference type="NCBI Taxonomy" id="103734"/>
    <lineage>
        <taxon>Bacteria</taxon>
        <taxon>Bacillati</taxon>
        <taxon>Actinomycetota</taxon>
        <taxon>Actinomycetes</taxon>
        <taxon>Pseudonocardiales</taxon>
        <taxon>Pseudonocardiaceae</taxon>
        <taxon>Saccharothrix</taxon>
    </lineage>
</organism>
<dbReference type="AlphaFoldDB" id="A0A3N1HEV8"/>
<comment type="caution">
    <text evidence="2">The sequence shown here is derived from an EMBL/GenBank/DDBJ whole genome shotgun (WGS) entry which is preliminary data.</text>
</comment>
<evidence type="ECO:0000313" key="2">
    <source>
        <dbReference type="EMBL" id="ROP41049.1"/>
    </source>
</evidence>
<dbReference type="InterPro" id="IPR027417">
    <property type="entry name" value="P-loop_NTPase"/>
</dbReference>
<dbReference type="EMBL" id="RJKM01000001">
    <property type="protein sequence ID" value="ROP41049.1"/>
    <property type="molecule type" value="Genomic_DNA"/>
</dbReference>
<sequence length="953" mass="107822">MINPFVRAYSSALRAMEDDTPRALVKRAELEAEDLEPGLDVSEARLREHLAEADPNDKLRLDLHMNLAKWDNAPVEGNPWTTGTEPNTEERRARVIEALRLDAETATEIARHFPLAKGDGTTVIAGPWVPWYTDEVKKTRDFYWGHYADYLHKQRRWDADAIVSLDTATTRVVERLIDPSRAEAGQTKGLVVGYVQSGKTANFTGVIAKAIDAGYRLVIVMTGTTNILREQTQRRVDMELVGRENILRGSDENDPDAAQFIDYLDDEDWVADRFVRHGAWPSQIGRPDIHRMTNRRFDYRRLQQGRSALEFERRDRTKPLWHPDNLFTSDARLIIVKKNAKVLNNLVKDLKNTADRLENIPALIIDDESDQASVNTTDPRKWDEDKKDRTAINKHLSDLLALLPRAQYIGYTATPFANVFVDPTDAEDIFPKDYLISLERPLGYMGAEDFHDLDLDPDIERDFRNSKETAHLRLLDDREDEDDADLQVALDSFVLTAALKLYRETQGVGPFKHHTMLVHETMRKAGQRSRAETIQELWRGAGYLSGRAHSRLRALFEDDFAPVAEALGLEHPMPSKFGDLTRFLGEAARRIAPNGNPVLVVNSDKDIEQEDLDFDKRSVWRVLVGGNKLARGFTVEGLTITYYSRRVGHAEALMQMGRWFGFRKGYRDLVRLFITPGVRDAFEAACRDEEHFREELRQYAVMVDGHPLFTPEDIPPLVARHGLRPTAANKMYNAKLVERRTPTKEPSSGYPLLTDQAALDHNIDAFVPLLKASRRFISLTDGRRSFDALLGEVSHEDMVSVLSGLKWATADTFTADLAWMASLPKEVVDRWDVMFPQQKTGKRVNLRGIGEFTVHGRTTATGRDDSIRGNSESAHRAAIDSIPGRTSTSGCAIVYPVMKKKELKLDIATDGRPTRLVMALRLQLPDGALPPDRKPLVYQVAVPEKPPYALVDA</sequence>
<dbReference type="InterPro" id="IPR018310">
    <property type="entry name" value="Put_endonuclease_Z1-dom"/>
</dbReference>
<dbReference type="SUPFAM" id="SSF52540">
    <property type="entry name" value="P-loop containing nucleoside triphosphate hydrolases"/>
    <property type="match status" value="1"/>
</dbReference>
<gene>
    <name evidence="2" type="ORF">EDD40_6472</name>
</gene>
<proteinExistence type="predicted"/>
<keyword evidence="3" id="KW-1185">Reference proteome</keyword>
<protein>
    <submittedName>
        <fullName evidence="2">Z1 domain-containing protein</fullName>
    </submittedName>
</protein>
<accession>A0A3N1HEV8</accession>
<dbReference type="OrthoDB" id="436461at2"/>
<evidence type="ECO:0000313" key="3">
    <source>
        <dbReference type="Proteomes" id="UP000268727"/>
    </source>
</evidence>
<name>A0A3N1HEV8_9PSEU</name>
<dbReference type="Proteomes" id="UP000268727">
    <property type="component" value="Unassembled WGS sequence"/>
</dbReference>